<dbReference type="PANTHER" id="PTHR30572">
    <property type="entry name" value="MEMBRANE COMPONENT OF TRANSPORTER-RELATED"/>
    <property type="match status" value="1"/>
</dbReference>
<feature type="domain" description="ABC3 transporter permease C-terminal" evidence="9">
    <location>
        <begin position="875"/>
        <end position="992"/>
    </location>
</feature>
<accession>A0A6F8YMU5</accession>
<feature type="domain" description="ABC3 transporter permease C-terminal" evidence="9">
    <location>
        <begin position="278"/>
        <end position="381"/>
    </location>
</feature>
<protein>
    <recommendedName>
        <fullName evidence="9">ABC3 transporter permease C-terminal domain-containing protein</fullName>
    </recommendedName>
</protein>
<gene>
    <name evidence="10" type="ORF">Psuf_047100</name>
</gene>
<keyword evidence="8" id="KW-0732">Signal</keyword>
<keyword evidence="4 7" id="KW-1133">Transmembrane helix</keyword>
<feature type="transmembrane region" description="Helical" evidence="7">
    <location>
        <begin position="873"/>
        <end position="893"/>
    </location>
</feature>
<dbReference type="Pfam" id="PF02687">
    <property type="entry name" value="FtsX"/>
    <property type="match status" value="2"/>
</dbReference>
<feature type="transmembrane region" description="Helical" evidence="7">
    <location>
        <begin position="969"/>
        <end position="993"/>
    </location>
</feature>
<dbReference type="KEGG" id="psuu:Psuf_047100"/>
<reference evidence="10 11" key="2">
    <citation type="submission" date="2020-03" db="EMBL/GenBank/DDBJ databases">
        <authorList>
            <person name="Ichikawa N."/>
            <person name="Kimura A."/>
            <person name="Kitahashi Y."/>
            <person name="Uohara A."/>
        </authorList>
    </citation>
    <scope>NUCLEOTIDE SEQUENCE [LARGE SCALE GENOMIC DNA]</scope>
    <source>
        <strain evidence="10 11">NBRC 105367</strain>
    </source>
</reference>
<dbReference type="InterPro" id="IPR003838">
    <property type="entry name" value="ABC3_permease_C"/>
</dbReference>
<evidence type="ECO:0000256" key="2">
    <source>
        <dbReference type="ARBA" id="ARBA00022475"/>
    </source>
</evidence>
<dbReference type="GO" id="GO:0022857">
    <property type="term" value="F:transmembrane transporter activity"/>
    <property type="evidence" value="ECO:0007669"/>
    <property type="project" value="TreeGrafter"/>
</dbReference>
<feature type="transmembrane region" description="Helical" evidence="7">
    <location>
        <begin position="270"/>
        <end position="295"/>
    </location>
</feature>
<evidence type="ECO:0000313" key="11">
    <source>
        <dbReference type="Proteomes" id="UP000503011"/>
    </source>
</evidence>
<evidence type="ECO:0000256" key="3">
    <source>
        <dbReference type="ARBA" id="ARBA00022692"/>
    </source>
</evidence>
<dbReference type="PANTHER" id="PTHR30572:SF4">
    <property type="entry name" value="ABC TRANSPORTER PERMEASE YTRF"/>
    <property type="match status" value="1"/>
</dbReference>
<evidence type="ECO:0000256" key="8">
    <source>
        <dbReference type="SAM" id="SignalP"/>
    </source>
</evidence>
<name>A0A6F8YMU5_9ACTN</name>
<dbReference type="EMBL" id="AP022871">
    <property type="protein sequence ID" value="BCB87397.1"/>
    <property type="molecule type" value="Genomic_DNA"/>
</dbReference>
<dbReference type="Proteomes" id="UP000503011">
    <property type="component" value="Chromosome"/>
</dbReference>
<feature type="transmembrane region" description="Helical" evidence="7">
    <location>
        <begin position="914"/>
        <end position="940"/>
    </location>
</feature>
<proteinExistence type="inferred from homology"/>
<evidence type="ECO:0000259" key="9">
    <source>
        <dbReference type="Pfam" id="PF02687"/>
    </source>
</evidence>
<keyword evidence="5 7" id="KW-0472">Membrane</keyword>
<comment type="subcellular location">
    <subcellularLocation>
        <location evidence="1">Cell membrane</location>
        <topology evidence="1">Multi-pass membrane protein</topology>
    </subcellularLocation>
</comment>
<feature type="transmembrane region" description="Helical" evidence="7">
    <location>
        <begin position="319"/>
        <end position="346"/>
    </location>
</feature>
<organism evidence="10 11">
    <name type="scientific">Phytohabitans suffuscus</name>
    <dbReference type="NCBI Taxonomy" id="624315"/>
    <lineage>
        <taxon>Bacteria</taxon>
        <taxon>Bacillati</taxon>
        <taxon>Actinomycetota</taxon>
        <taxon>Actinomycetes</taxon>
        <taxon>Micromonosporales</taxon>
        <taxon>Micromonosporaceae</taxon>
    </lineage>
</organism>
<evidence type="ECO:0000256" key="4">
    <source>
        <dbReference type="ARBA" id="ARBA00022989"/>
    </source>
</evidence>
<evidence type="ECO:0000256" key="1">
    <source>
        <dbReference type="ARBA" id="ARBA00004651"/>
    </source>
</evidence>
<evidence type="ECO:0000256" key="7">
    <source>
        <dbReference type="SAM" id="Phobius"/>
    </source>
</evidence>
<dbReference type="GO" id="GO:0005886">
    <property type="term" value="C:plasma membrane"/>
    <property type="evidence" value="ECO:0007669"/>
    <property type="project" value="UniProtKB-SubCell"/>
</dbReference>
<feature type="chain" id="PRO_5026020229" description="ABC3 transporter permease C-terminal domain-containing protein" evidence="8">
    <location>
        <begin position="17"/>
        <end position="1003"/>
    </location>
</feature>
<feature type="transmembrane region" description="Helical" evidence="7">
    <location>
        <begin position="438"/>
        <end position="458"/>
    </location>
</feature>
<feature type="transmembrane region" description="Helical" evidence="7">
    <location>
        <begin position="493"/>
        <end position="514"/>
    </location>
</feature>
<dbReference type="RefSeq" id="WP_173158931.1">
    <property type="nucleotide sequence ID" value="NZ_AP022871.1"/>
</dbReference>
<dbReference type="AlphaFoldDB" id="A0A6F8YMU5"/>
<keyword evidence="2" id="KW-1003">Cell membrane</keyword>
<reference evidence="10 11" key="1">
    <citation type="submission" date="2020-03" db="EMBL/GenBank/DDBJ databases">
        <title>Whole genome shotgun sequence of Phytohabitans suffuscus NBRC 105367.</title>
        <authorList>
            <person name="Komaki H."/>
            <person name="Tamura T."/>
        </authorList>
    </citation>
    <scope>NUCLEOTIDE SEQUENCE [LARGE SCALE GENOMIC DNA]</scope>
    <source>
        <strain evidence="10 11">NBRC 105367</strain>
    </source>
</reference>
<feature type="signal peptide" evidence="8">
    <location>
        <begin position="1"/>
        <end position="16"/>
    </location>
</feature>
<feature type="transmembrane region" description="Helical" evidence="7">
    <location>
        <begin position="409"/>
        <end position="426"/>
    </location>
</feature>
<keyword evidence="11" id="KW-1185">Reference proteome</keyword>
<feature type="transmembrane region" description="Helical" evidence="7">
    <location>
        <begin position="358"/>
        <end position="382"/>
    </location>
</feature>
<evidence type="ECO:0000313" key="10">
    <source>
        <dbReference type="EMBL" id="BCB87397.1"/>
    </source>
</evidence>
<sequence length="1003" mass="101975">MLAVVLGAIRARRAQAATLFLLTALAVAAATAAPWYVVSAARSVAIADVTGAPAAQRVVLATARVEGGTDADATVRAQAGRVVDIRGATGTASVRVSGELAHEGIEQAATVAFRDEMCDHLTLAGSCPAAAGEVLVSDRTATRLGLAAGDRATFTVVGKRPVELRVTGTYQLRDPLGPYWAVSVLGRASGTDTAAGAGDPVFTTAETVGLADAPELFAEYHVVVPVEAYLGVDGYDLAAEIDRQQDHSGPQWRVESRAPALVSRVEREQWLVDLGVSVAAVQLLLLCWFALFFAVRHSAEQRRPDIGWLKLRGGARWRVWALAFQQSVLPMLAGAVAGAAGGFGLARLLGEVDPDRTGYAASLSLAAGGAAVLGALVAAVVADRGGLGAGVIDLLRHVPARRRGWRADVLDLVVVVVAVAGVYQAYVTDRDPGESTGLVLVAPALVALAVALVAARAIGPLAVRVGQRALRAGRLPLAMAATHLARRPGTNRVFALLAVSVALLGAAASGWSAAATAREARATHDIGADRVLTVQARSRAHLLAAVRAADPAGTQAAAVVRNGTGEAGQTVLAVDTERFARVASWQEEYGPQLPDLLQRLRPGAPAGVRLGDGRLGLDAEVVDGGEPVRAVLHLVTAAGAPLAVNFGQLAVGRAAYQMDLSGCGGECRLAGLEVAALAPGAEPPADRKVRIHGLTGGGGPVAAVVDPSRWRGPARGDTRGPTIGAAGGALEVATPPEAPAPGVTRTGRLYIVDSPVPLPVAHTRLALASGSPGDPRLSLFGGDEVPVRFAGQVIALPRVPGRGFLVDLEYADRLAADPGLGDEAQVWLAPGAPDAIADRLREQGLAVFADDSIGSATGRYAEQGPPLALRFQLLAGALGVLLAALALAVAAAVERPDRSAELSALRAQGLSLRAVRLIGYGGYAVLVVAGVAIGIAAAALGGALVEAAVPVFVDDWAVLPVPTGPQAPALLAAALGGLVVLGATGAVAAGQLVRATGAAGGRR</sequence>
<dbReference type="InterPro" id="IPR050250">
    <property type="entry name" value="Macrolide_Exporter_MacB"/>
</dbReference>
<comment type="similarity">
    <text evidence="6">Belongs to the ABC-4 integral membrane protein family.</text>
</comment>
<keyword evidence="3 7" id="KW-0812">Transmembrane</keyword>
<evidence type="ECO:0000256" key="5">
    <source>
        <dbReference type="ARBA" id="ARBA00023136"/>
    </source>
</evidence>
<evidence type="ECO:0000256" key="6">
    <source>
        <dbReference type="ARBA" id="ARBA00038076"/>
    </source>
</evidence>